<dbReference type="InterPro" id="IPR056906">
    <property type="entry name" value="ORF2/G2P_dom"/>
</dbReference>
<dbReference type="EMBL" id="VAFL01000076">
    <property type="protein sequence ID" value="TKW62376.1"/>
    <property type="molecule type" value="Genomic_DNA"/>
</dbReference>
<comment type="caution">
    <text evidence="2">The sequence shown here is derived from an EMBL/GenBank/DDBJ whole genome shotgun (WGS) entry which is preliminary data.</text>
</comment>
<protein>
    <submittedName>
        <fullName evidence="2">Replication protein</fullName>
    </submittedName>
</protein>
<feature type="domain" description="Replication-associated protein ORF2/G2P" evidence="1">
    <location>
        <begin position="59"/>
        <end position="136"/>
    </location>
</feature>
<reference evidence="2 3" key="1">
    <citation type="journal article" date="2017" name="Nat. Commun.">
        <title>In situ click chemistry generation of cyclooxygenase-2 inhibitors.</title>
        <authorList>
            <person name="Bhardwaj A."/>
            <person name="Kaur J."/>
            <person name="Wuest M."/>
            <person name="Wuest F."/>
        </authorList>
    </citation>
    <scope>NUCLEOTIDE SEQUENCE [LARGE SCALE GENOMIC DNA]</scope>
    <source>
        <strain evidence="2">S2_012_000_R3_94</strain>
    </source>
</reference>
<dbReference type="Pfam" id="PF23343">
    <property type="entry name" value="REP_ORF2-G2P"/>
    <property type="match status" value="1"/>
</dbReference>
<dbReference type="Proteomes" id="UP000315344">
    <property type="component" value="Unassembled WGS sequence"/>
</dbReference>
<evidence type="ECO:0000259" key="1">
    <source>
        <dbReference type="Pfam" id="PF23343"/>
    </source>
</evidence>
<name>A0A533HS35_PARDE</name>
<gene>
    <name evidence="2" type="ORF">DI616_20585</name>
</gene>
<evidence type="ECO:0000313" key="2">
    <source>
        <dbReference type="EMBL" id="TKW62376.1"/>
    </source>
</evidence>
<sequence length="280" mass="32039">MPVITLYPHGGKGGVAPMKNSHARALRGDVQGWSHGATRRNTEFLMSVREDRLTGAGVALTLTLRDCPPTSDDWHKLRRAWELRMRRSGMVRLHWVTEWQRRGVPHLHCALWFEDRYDIASAIDHWVAVAGAYGAGHRGQHGRIIDGAVGWFQYLSKHAARGVSHYQRSIDNVPEAWQTKTGRVWGKCGDWPVQEKLKIHLQDQFGDGGWFAYRRLVRSWRRADARSSGDAYRIRSARKMLQVADPVRARLIGFMEWIPYEIQGALLANLAMRGYQIHSI</sequence>
<accession>A0A533HS35</accession>
<dbReference type="AlphaFoldDB" id="A0A533HS35"/>
<evidence type="ECO:0000313" key="3">
    <source>
        <dbReference type="Proteomes" id="UP000315344"/>
    </source>
</evidence>
<organism evidence="2 3">
    <name type="scientific">Paracoccus denitrificans</name>
    <dbReference type="NCBI Taxonomy" id="266"/>
    <lineage>
        <taxon>Bacteria</taxon>
        <taxon>Pseudomonadati</taxon>
        <taxon>Pseudomonadota</taxon>
        <taxon>Alphaproteobacteria</taxon>
        <taxon>Rhodobacterales</taxon>
        <taxon>Paracoccaceae</taxon>
        <taxon>Paracoccus</taxon>
    </lineage>
</organism>
<proteinExistence type="predicted"/>